<dbReference type="Pfam" id="PF00067">
    <property type="entry name" value="p450"/>
    <property type="match status" value="1"/>
</dbReference>
<keyword evidence="3 7" id="KW-0479">Metal-binding</keyword>
<dbReference type="PRINTS" id="PR00385">
    <property type="entry name" value="P450"/>
</dbReference>
<dbReference type="InterPro" id="IPR001128">
    <property type="entry name" value="Cyt_P450"/>
</dbReference>
<dbReference type="GO" id="GO:0020037">
    <property type="term" value="F:heme binding"/>
    <property type="evidence" value="ECO:0007669"/>
    <property type="project" value="InterPro"/>
</dbReference>
<keyword evidence="2 7" id="KW-0349">Heme</keyword>
<dbReference type="Gene3D" id="1.10.630.10">
    <property type="entry name" value="Cytochrome P450"/>
    <property type="match status" value="1"/>
</dbReference>
<dbReference type="InterPro" id="IPR002401">
    <property type="entry name" value="Cyt_P450_E_grp-I"/>
</dbReference>
<dbReference type="GO" id="GO:0005506">
    <property type="term" value="F:iron ion binding"/>
    <property type="evidence" value="ECO:0007669"/>
    <property type="project" value="InterPro"/>
</dbReference>
<dbReference type="InterPro" id="IPR036396">
    <property type="entry name" value="Cyt_P450_sf"/>
</dbReference>
<dbReference type="RefSeq" id="XP_003062291.1">
    <property type="nucleotide sequence ID" value="XM_003062245.1"/>
</dbReference>
<dbReference type="InterPro" id="IPR017972">
    <property type="entry name" value="Cyt_P450_CS"/>
</dbReference>
<dbReference type="InterPro" id="IPR050196">
    <property type="entry name" value="Cytochrome_P450_Monoox"/>
</dbReference>
<protein>
    <submittedName>
        <fullName evidence="10">Predicted protein</fullName>
    </submittedName>
</protein>
<proteinExistence type="inferred from homology"/>
<evidence type="ECO:0000313" key="11">
    <source>
        <dbReference type="Proteomes" id="UP000001876"/>
    </source>
</evidence>
<evidence type="ECO:0000256" key="7">
    <source>
        <dbReference type="PIRSR" id="PIRSR602401-1"/>
    </source>
</evidence>
<comment type="similarity">
    <text evidence="1 8">Belongs to the cytochrome P450 family.</text>
</comment>
<dbReference type="Proteomes" id="UP000001876">
    <property type="component" value="Unassembled WGS sequence"/>
</dbReference>
<evidence type="ECO:0000256" key="4">
    <source>
        <dbReference type="ARBA" id="ARBA00023002"/>
    </source>
</evidence>
<comment type="cofactor">
    <cofactor evidence="7">
        <name>heme</name>
        <dbReference type="ChEBI" id="CHEBI:30413"/>
    </cofactor>
</comment>
<evidence type="ECO:0000256" key="3">
    <source>
        <dbReference type="ARBA" id="ARBA00022723"/>
    </source>
</evidence>
<evidence type="ECO:0000256" key="8">
    <source>
        <dbReference type="RuleBase" id="RU000461"/>
    </source>
</evidence>
<sequence>MERPVEIDVDDHSQRLTLDIVTSLAFNKDFKQVEGIDAQLNGGAGPDDSEISAMLDAYNNTSEIMGQLFITPVPLLKLQNVLGIGRVRELKEGYAVLEKGIDNIINERRTQLEINSRVGDDEDYCLLDVLLRAKDSEGNPLPQEDIWGDVNDIMAAGHRTTASNLTVNLHHVARMPEVQAAIEREVATLRGRAPTFKDVQEGRLQYTQRVVKESLRKYAPINLFPRIVESDDVLPSGHAVEAGDFILLSSWAMGRNPRVWARPNAFDPERFTEENLRVNAERLARESAGPDADEETLRIQMERMSRRIAGGRDFTYTPFGSGPRSCIGGTFALLATTVSLASVVQRFSFEKSSDPRKDHGFEIPFVYDTTITFPKGVHVCAVPRKVRLGADAEGGVGVGVEEGSASEAAARDFARQAPAPAR</sequence>
<feature type="binding site" description="axial binding residue" evidence="7">
    <location>
        <position position="326"/>
    </location>
    <ligand>
        <name>heme</name>
        <dbReference type="ChEBI" id="CHEBI:30413"/>
    </ligand>
    <ligandPart>
        <name>Fe</name>
        <dbReference type="ChEBI" id="CHEBI:18248"/>
    </ligandPart>
</feature>
<dbReference type="EMBL" id="GG663746">
    <property type="protein sequence ID" value="EEH53110.1"/>
    <property type="molecule type" value="Genomic_DNA"/>
</dbReference>
<dbReference type="GO" id="GO:0016705">
    <property type="term" value="F:oxidoreductase activity, acting on paired donors, with incorporation or reduction of molecular oxygen"/>
    <property type="evidence" value="ECO:0007669"/>
    <property type="project" value="InterPro"/>
</dbReference>
<feature type="region of interest" description="Disordered" evidence="9">
    <location>
        <begin position="403"/>
        <end position="422"/>
    </location>
</feature>
<evidence type="ECO:0000256" key="1">
    <source>
        <dbReference type="ARBA" id="ARBA00010617"/>
    </source>
</evidence>
<evidence type="ECO:0000256" key="9">
    <source>
        <dbReference type="SAM" id="MobiDB-lite"/>
    </source>
</evidence>
<keyword evidence="4 8" id="KW-0560">Oxidoreductase</keyword>
<keyword evidence="6 8" id="KW-0503">Monooxygenase</keyword>
<evidence type="ECO:0000256" key="6">
    <source>
        <dbReference type="ARBA" id="ARBA00023033"/>
    </source>
</evidence>
<gene>
    <name evidence="10" type="ORF">MICPUCDRAFT_68488</name>
</gene>
<dbReference type="eggNOG" id="KOG0157">
    <property type="taxonomic scope" value="Eukaryota"/>
</dbReference>
<name>C1N2Z7_MICPC</name>
<dbReference type="SUPFAM" id="SSF48264">
    <property type="entry name" value="Cytochrome P450"/>
    <property type="match status" value="1"/>
</dbReference>
<dbReference type="PROSITE" id="PS00086">
    <property type="entry name" value="CYTOCHROME_P450"/>
    <property type="match status" value="1"/>
</dbReference>
<dbReference type="GO" id="GO:0004497">
    <property type="term" value="F:monooxygenase activity"/>
    <property type="evidence" value="ECO:0007669"/>
    <property type="project" value="UniProtKB-KW"/>
</dbReference>
<dbReference type="KEGG" id="mpp:MICPUCDRAFT_68488"/>
<evidence type="ECO:0000256" key="5">
    <source>
        <dbReference type="ARBA" id="ARBA00023004"/>
    </source>
</evidence>
<dbReference type="PANTHER" id="PTHR24291:SF50">
    <property type="entry name" value="BIFUNCTIONAL ALBAFLAVENONE MONOOXYGENASE_TERPENE SYNTHASE"/>
    <property type="match status" value="1"/>
</dbReference>
<reference evidence="10 11" key="1">
    <citation type="journal article" date="2009" name="Science">
        <title>Green evolution and dynamic adaptations revealed by genomes of the marine picoeukaryotes Micromonas.</title>
        <authorList>
            <person name="Worden A.Z."/>
            <person name="Lee J.H."/>
            <person name="Mock T."/>
            <person name="Rouze P."/>
            <person name="Simmons M.P."/>
            <person name="Aerts A.L."/>
            <person name="Allen A.E."/>
            <person name="Cuvelier M.L."/>
            <person name="Derelle E."/>
            <person name="Everett M.V."/>
            <person name="Foulon E."/>
            <person name="Grimwood J."/>
            <person name="Gundlach H."/>
            <person name="Henrissat B."/>
            <person name="Napoli C."/>
            <person name="McDonald S.M."/>
            <person name="Parker M.S."/>
            <person name="Rombauts S."/>
            <person name="Salamov A."/>
            <person name="Von Dassow P."/>
            <person name="Badger J.H."/>
            <person name="Coutinho P.M."/>
            <person name="Demir E."/>
            <person name="Dubchak I."/>
            <person name="Gentemann C."/>
            <person name="Eikrem W."/>
            <person name="Gready J.E."/>
            <person name="John U."/>
            <person name="Lanier W."/>
            <person name="Lindquist E.A."/>
            <person name="Lucas S."/>
            <person name="Mayer K.F."/>
            <person name="Moreau H."/>
            <person name="Not F."/>
            <person name="Otillar R."/>
            <person name="Panaud O."/>
            <person name="Pangilinan J."/>
            <person name="Paulsen I."/>
            <person name="Piegu B."/>
            <person name="Poliakov A."/>
            <person name="Robbens S."/>
            <person name="Schmutz J."/>
            <person name="Toulza E."/>
            <person name="Wyss T."/>
            <person name="Zelensky A."/>
            <person name="Zhou K."/>
            <person name="Armbrust E.V."/>
            <person name="Bhattacharya D."/>
            <person name="Goodenough U.W."/>
            <person name="Van de Peer Y."/>
            <person name="Grigoriev I.V."/>
        </authorList>
    </citation>
    <scope>NUCLEOTIDE SEQUENCE [LARGE SCALE GENOMIC DNA]</scope>
    <source>
        <strain evidence="10 11">CCMP1545</strain>
    </source>
</reference>
<keyword evidence="11" id="KW-1185">Reference proteome</keyword>
<dbReference type="AlphaFoldDB" id="C1N2Z7"/>
<keyword evidence="5 7" id="KW-0408">Iron</keyword>
<accession>C1N2Z7</accession>
<dbReference type="PANTHER" id="PTHR24291">
    <property type="entry name" value="CYTOCHROME P450 FAMILY 4"/>
    <property type="match status" value="1"/>
</dbReference>
<dbReference type="OrthoDB" id="1470350at2759"/>
<evidence type="ECO:0000313" key="10">
    <source>
        <dbReference type="EMBL" id="EEH53110.1"/>
    </source>
</evidence>
<dbReference type="GeneID" id="9687962"/>
<evidence type="ECO:0000256" key="2">
    <source>
        <dbReference type="ARBA" id="ARBA00022617"/>
    </source>
</evidence>
<dbReference type="PRINTS" id="PR00463">
    <property type="entry name" value="EP450I"/>
</dbReference>
<organism evidence="11">
    <name type="scientific">Micromonas pusilla (strain CCMP1545)</name>
    <name type="common">Picoplanktonic green alga</name>
    <dbReference type="NCBI Taxonomy" id="564608"/>
    <lineage>
        <taxon>Eukaryota</taxon>
        <taxon>Viridiplantae</taxon>
        <taxon>Chlorophyta</taxon>
        <taxon>Mamiellophyceae</taxon>
        <taxon>Mamiellales</taxon>
        <taxon>Mamiellaceae</taxon>
        <taxon>Micromonas</taxon>
    </lineage>
</organism>
<dbReference type="STRING" id="564608.C1N2Z7"/>